<gene>
    <name evidence="9" type="ORF">GRI65_13085</name>
</gene>
<dbReference type="EMBL" id="WTYL01000003">
    <property type="protein sequence ID" value="MXP45384.1"/>
    <property type="molecule type" value="Genomic_DNA"/>
</dbReference>
<dbReference type="InterPro" id="IPR007353">
    <property type="entry name" value="DUF421"/>
</dbReference>
<dbReference type="RefSeq" id="WP_160756990.1">
    <property type="nucleotide sequence ID" value="NZ_WTYL01000003.1"/>
</dbReference>
<dbReference type="InterPro" id="IPR023090">
    <property type="entry name" value="UPF0702_alpha/beta_dom_sf"/>
</dbReference>
<dbReference type="AlphaFoldDB" id="A0A845B5G2"/>
<name>A0A845B5G2_9SPHN</name>
<dbReference type="PANTHER" id="PTHR34582:SF6">
    <property type="entry name" value="UPF0702 TRANSMEMBRANE PROTEIN YCAP"/>
    <property type="match status" value="1"/>
</dbReference>
<proteinExistence type="inferred from homology"/>
<evidence type="ECO:0000313" key="10">
    <source>
        <dbReference type="Proteomes" id="UP000431922"/>
    </source>
</evidence>
<dbReference type="Pfam" id="PF04239">
    <property type="entry name" value="DUF421"/>
    <property type="match status" value="1"/>
</dbReference>
<feature type="domain" description="YetF C-terminal" evidence="8">
    <location>
        <begin position="90"/>
        <end position="159"/>
    </location>
</feature>
<keyword evidence="6 7" id="KW-0472">Membrane</keyword>
<accession>A0A845B5G2</accession>
<keyword evidence="5 7" id="KW-1133">Transmembrane helix</keyword>
<evidence type="ECO:0000256" key="4">
    <source>
        <dbReference type="ARBA" id="ARBA00022692"/>
    </source>
</evidence>
<comment type="caution">
    <text evidence="9">The sequence shown here is derived from an EMBL/GenBank/DDBJ whole genome shotgun (WGS) entry which is preliminary data.</text>
</comment>
<evidence type="ECO:0000256" key="3">
    <source>
        <dbReference type="ARBA" id="ARBA00022475"/>
    </source>
</evidence>
<keyword evidence="3" id="KW-1003">Cell membrane</keyword>
<dbReference type="PANTHER" id="PTHR34582">
    <property type="entry name" value="UPF0702 TRANSMEMBRANE PROTEIN YCAP"/>
    <property type="match status" value="1"/>
</dbReference>
<comment type="subcellular location">
    <subcellularLocation>
        <location evidence="1">Cell membrane</location>
        <topology evidence="1">Multi-pass membrane protein</topology>
    </subcellularLocation>
</comment>
<feature type="transmembrane region" description="Helical" evidence="7">
    <location>
        <begin position="12"/>
        <end position="31"/>
    </location>
</feature>
<evidence type="ECO:0000259" key="8">
    <source>
        <dbReference type="Pfam" id="PF04239"/>
    </source>
</evidence>
<keyword evidence="4 7" id="KW-0812">Transmembrane</keyword>
<feature type="transmembrane region" description="Helical" evidence="7">
    <location>
        <begin position="66"/>
        <end position="85"/>
    </location>
</feature>
<dbReference type="Gene3D" id="3.30.240.20">
    <property type="entry name" value="bsu07140 like domains"/>
    <property type="match status" value="1"/>
</dbReference>
<evidence type="ECO:0000256" key="5">
    <source>
        <dbReference type="ARBA" id="ARBA00022989"/>
    </source>
</evidence>
<sequence length="184" mass="20460">MFGLSEFPEAIVRGVLLGVIALVWIIVLVRLVGLRSFSKMTSFDFVVTLATGSLLAAAATTTDWSALVQALSAIGGLLVAQLVLARLRRRSRRFQLLIENDPIMLMYDGKILQEALRRTRVAESDILYKLRSADIKDFTDVRCMVLESTGDISILSGETRVSEEVMREVDCRDGPAEEQVKRQV</sequence>
<organism evidence="9 10">
    <name type="scientific">Allopontixanthobacter sediminis</name>
    <dbReference type="NCBI Taxonomy" id="1689985"/>
    <lineage>
        <taxon>Bacteria</taxon>
        <taxon>Pseudomonadati</taxon>
        <taxon>Pseudomonadota</taxon>
        <taxon>Alphaproteobacteria</taxon>
        <taxon>Sphingomonadales</taxon>
        <taxon>Erythrobacteraceae</taxon>
        <taxon>Allopontixanthobacter</taxon>
    </lineage>
</organism>
<evidence type="ECO:0000256" key="2">
    <source>
        <dbReference type="ARBA" id="ARBA00006448"/>
    </source>
</evidence>
<keyword evidence="10" id="KW-1185">Reference proteome</keyword>
<protein>
    <submittedName>
        <fullName evidence="9">DUF421 domain-containing protein</fullName>
    </submittedName>
</protein>
<comment type="similarity">
    <text evidence="2">Belongs to the UPF0702 family.</text>
</comment>
<reference evidence="9 10" key="1">
    <citation type="submission" date="2019-12" db="EMBL/GenBank/DDBJ databases">
        <title>Genomic-based taxomic classification of the family Erythrobacteraceae.</title>
        <authorList>
            <person name="Xu L."/>
        </authorList>
    </citation>
    <scope>NUCLEOTIDE SEQUENCE [LARGE SCALE GENOMIC DNA]</scope>
    <source>
        <strain evidence="9 10">KCTC 42453</strain>
    </source>
</reference>
<evidence type="ECO:0000256" key="7">
    <source>
        <dbReference type="SAM" id="Phobius"/>
    </source>
</evidence>
<dbReference type="OrthoDB" id="9793799at2"/>
<dbReference type="GO" id="GO:0005886">
    <property type="term" value="C:plasma membrane"/>
    <property type="evidence" value="ECO:0007669"/>
    <property type="project" value="UniProtKB-SubCell"/>
</dbReference>
<evidence type="ECO:0000256" key="1">
    <source>
        <dbReference type="ARBA" id="ARBA00004651"/>
    </source>
</evidence>
<feature type="transmembrane region" description="Helical" evidence="7">
    <location>
        <begin position="43"/>
        <end position="60"/>
    </location>
</feature>
<evidence type="ECO:0000256" key="6">
    <source>
        <dbReference type="ARBA" id="ARBA00023136"/>
    </source>
</evidence>
<dbReference type="Proteomes" id="UP000431922">
    <property type="component" value="Unassembled WGS sequence"/>
</dbReference>
<evidence type="ECO:0000313" key="9">
    <source>
        <dbReference type="EMBL" id="MXP45384.1"/>
    </source>
</evidence>